<name>A0A376B9C6_9ASCO</name>
<dbReference type="GO" id="GO:0055088">
    <property type="term" value="P:lipid homeostasis"/>
    <property type="evidence" value="ECO:0007669"/>
    <property type="project" value="TreeGrafter"/>
</dbReference>
<dbReference type="InterPro" id="IPR029058">
    <property type="entry name" value="AB_hydrolase_fold"/>
</dbReference>
<dbReference type="GO" id="GO:0006654">
    <property type="term" value="P:phosphatidic acid biosynthetic process"/>
    <property type="evidence" value="ECO:0007669"/>
    <property type="project" value="TreeGrafter"/>
</dbReference>
<feature type="compositionally biased region" description="Polar residues" evidence="2">
    <location>
        <begin position="1"/>
        <end position="23"/>
    </location>
</feature>
<evidence type="ECO:0000313" key="5">
    <source>
        <dbReference type="Proteomes" id="UP000262825"/>
    </source>
</evidence>
<dbReference type="InterPro" id="IPR000073">
    <property type="entry name" value="AB_hydrolase_1"/>
</dbReference>
<dbReference type="Gene3D" id="3.40.50.1820">
    <property type="entry name" value="alpha/beta hydrolase"/>
    <property type="match status" value="2"/>
</dbReference>
<dbReference type="Pfam" id="PF00561">
    <property type="entry name" value="Abhydrolase_1"/>
    <property type="match status" value="1"/>
</dbReference>
<dbReference type="OrthoDB" id="7457040at2759"/>
<comment type="similarity">
    <text evidence="1">Belongs to the peptidase S33 family. ABHD4/ABHD5 subfamily.</text>
</comment>
<dbReference type="Proteomes" id="UP000262825">
    <property type="component" value="Unassembled WGS sequence"/>
</dbReference>
<accession>A0A376B9C6</accession>
<sequence length="490" mass="55006">MSAGSATTVNNPPQQQPTSNSKLQVEDLENYGYKSAFKTWRNLKPPVKLEERILSFLSFYPPNKSKNSFKKAQILDVPIDENFNQLTGKQGKNNYIHEFYIENTLPRIQSDKAEMNGEDVVMVHGYGAALGLFLFNFEQLSNLPGIKLHALDLLGFGLSSRPPFPKKENSRSWYTFWNSGKGKGKEDSLQQGSILPTMKDVDNAESFFIDSLEAWRRERNVNKFILVGHSLGGYLSCCYALKYPQHVSKLVLISPVGVETSMFDLTRNDNNNNSNSKTVKILGPDVKQEIDIDTDKPANTDKIAQGGENTRASSSFHVPDSNGHVEKIPNVPKVLDFIWKQEISPFTLLRCMGPIGPLVSGRWSFRRFDHLGDPDKVMAMHEYTYGTFRLNGSGEYALTRLLGPGALAYHPLLSRVPGKIQCPSLWIYGDHDWMSKEAGEIIVNKINASPQNSDSDNTRAEFKIVKNAGHHVYLDNPTDFDSLLSTFLGY</sequence>
<feature type="region of interest" description="Disordered" evidence="2">
    <location>
        <begin position="297"/>
        <end position="321"/>
    </location>
</feature>
<dbReference type="GO" id="GO:0042171">
    <property type="term" value="F:lysophosphatidic acid acyltransferase activity"/>
    <property type="evidence" value="ECO:0007669"/>
    <property type="project" value="TreeGrafter"/>
</dbReference>
<feature type="compositionally biased region" description="Polar residues" evidence="2">
    <location>
        <begin position="307"/>
        <end position="316"/>
    </location>
</feature>
<evidence type="ECO:0000256" key="2">
    <source>
        <dbReference type="SAM" id="MobiDB-lite"/>
    </source>
</evidence>
<reference evidence="5" key="1">
    <citation type="submission" date="2018-06" db="EMBL/GenBank/DDBJ databases">
        <authorList>
            <person name="Guldener U."/>
        </authorList>
    </citation>
    <scope>NUCLEOTIDE SEQUENCE [LARGE SCALE GENOMIC DNA]</scope>
    <source>
        <strain evidence="5">UTAD17</strain>
    </source>
</reference>
<organism evidence="4 5">
    <name type="scientific">Saccharomycodes ludwigii</name>
    <dbReference type="NCBI Taxonomy" id="36035"/>
    <lineage>
        <taxon>Eukaryota</taxon>
        <taxon>Fungi</taxon>
        <taxon>Dikarya</taxon>
        <taxon>Ascomycota</taxon>
        <taxon>Saccharomycotina</taxon>
        <taxon>Saccharomycetes</taxon>
        <taxon>Saccharomycodales</taxon>
        <taxon>Saccharomycodaceae</taxon>
        <taxon>Saccharomycodes</taxon>
    </lineage>
</organism>
<feature type="region of interest" description="Disordered" evidence="2">
    <location>
        <begin position="1"/>
        <end position="25"/>
    </location>
</feature>
<dbReference type="VEuPathDB" id="FungiDB:SCODWIG_02930"/>
<dbReference type="EMBL" id="UFAJ01000591">
    <property type="protein sequence ID" value="SSD61169.1"/>
    <property type="molecule type" value="Genomic_DNA"/>
</dbReference>
<keyword evidence="5" id="KW-1185">Reference proteome</keyword>
<dbReference type="PANTHER" id="PTHR42886:SF29">
    <property type="entry name" value="PUMMELIG, ISOFORM A"/>
    <property type="match status" value="1"/>
</dbReference>
<dbReference type="GO" id="GO:0035965">
    <property type="term" value="P:cardiolipin acyl-chain remodeling"/>
    <property type="evidence" value="ECO:0007669"/>
    <property type="project" value="TreeGrafter"/>
</dbReference>
<gene>
    <name evidence="4" type="ORF">SCODWIG_02930</name>
</gene>
<dbReference type="SUPFAM" id="SSF53474">
    <property type="entry name" value="alpha/beta-Hydrolases"/>
    <property type="match status" value="1"/>
</dbReference>
<protein>
    <recommendedName>
        <fullName evidence="3">AB hydrolase-1 domain-containing protein</fullName>
    </recommendedName>
</protein>
<dbReference type="GO" id="GO:0004623">
    <property type="term" value="F:phospholipase A2 activity"/>
    <property type="evidence" value="ECO:0007669"/>
    <property type="project" value="TreeGrafter"/>
</dbReference>
<dbReference type="AlphaFoldDB" id="A0A376B9C6"/>
<evidence type="ECO:0000313" key="4">
    <source>
        <dbReference type="EMBL" id="SSD61169.1"/>
    </source>
</evidence>
<dbReference type="PANTHER" id="PTHR42886">
    <property type="entry name" value="RE40534P-RELATED"/>
    <property type="match status" value="1"/>
</dbReference>
<evidence type="ECO:0000256" key="1">
    <source>
        <dbReference type="ARBA" id="ARBA00038097"/>
    </source>
</evidence>
<dbReference type="GO" id="GO:0005743">
    <property type="term" value="C:mitochondrial inner membrane"/>
    <property type="evidence" value="ECO:0007669"/>
    <property type="project" value="TreeGrafter"/>
</dbReference>
<evidence type="ECO:0000259" key="3">
    <source>
        <dbReference type="Pfam" id="PF00561"/>
    </source>
</evidence>
<proteinExistence type="inferred from homology"/>
<feature type="domain" description="AB hydrolase-1" evidence="3">
    <location>
        <begin position="120"/>
        <end position="260"/>
    </location>
</feature>